<dbReference type="Proteomes" id="UP000028999">
    <property type="component" value="Unassembled WGS sequence"/>
</dbReference>
<evidence type="ECO:0000313" key="4">
    <source>
        <dbReference type="Proteomes" id="UP000028999"/>
    </source>
</evidence>
<feature type="region of interest" description="Disordered" evidence="1">
    <location>
        <begin position="1"/>
        <end position="21"/>
    </location>
</feature>
<dbReference type="CDD" id="cd22152">
    <property type="entry name" value="F-box_AtAFR-like"/>
    <property type="match status" value="1"/>
</dbReference>
<dbReference type="Gramene" id="CDY53174">
    <property type="protein sequence ID" value="CDY53174"/>
    <property type="gene ID" value="GSBRNA2T00008723001"/>
</dbReference>
<dbReference type="Pfam" id="PF25210">
    <property type="entry name" value="Kelch_FKB95"/>
    <property type="match status" value="1"/>
</dbReference>
<accession>A0A078IUS7</accession>
<feature type="compositionally biased region" description="Basic and acidic residues" evidence="1">
    <location>
        <begin position="1"/>
        <end position="12"/>
    </location>
</feature>
<protein>
    <submittedName>
        <fullName evidence="3">BnaA06g40530D protein</fullName>
    </submittedName>
</protein>
<dbReference type="AlphaFoldDB" id="A0A078IUS7"/>
<dbReference type="InterPro" id="IPR001810">
    <property type="entry name" value="F-box_dom"/>
</dbReference>
<feature type="domain" description="F-box" evidence="2">
    <location>
        <begin position="19"/>
        <end position="65"/>
    </location>
</feature>
<gene>
    <name evidence="3" type="primary">BnaA06g40530D</name>
    <name evidence="3" type="ORF">GSBRNA2T00008723001</name>
</gene>
<sequence length="323" mass="37066">MNNDEAPPHEQNKMVSPPTTTSLSLPNDILLSFLSRVSRLYYPTFSLVSKSFRSLIASPELYQTRSFLHRTESCLYVCLRSLTDSNLRWFTLCRVPDRKLTNFSGPINDAPSSRVSFLDCRVLDGKIYVAGGCEDCDSLNCIEVFDPNTQSWESVASHGRCERLAYKSVGIEGKFHLLGGASHVAYNYREGRWDSMGTEMDMGRAWVSYCVIKNILLYYHERDREFKWYDYKGRFWRKLMGLERLVKFLCYSRVNLADYGGKMAVLWDTFVPGSGSKNKMIWCAEVSLGSHEVYDICGEIEWFDVVLRVSKSYELVHVIAATV</sequence>
<dbReference type="InterPro" id="IPR050354">
    <property type="entry name" value="F-box/kelch-repeat_ARATH"/>
</dbReference>
<dbReference type="InterPro" id="IPR057499">
    <property type="entry name" value="Kelch_FKB95"/>
</dbReference>
<evidence type="ECO:0000259" key="2">
    <source>
        <dbReference type="PROSITE" id="PS50181"/>
    </source>
</evidence>
<dbReference type="InterPro" id="IPR015915">
    <property type="entry name" value="Kelch-typ_b-propeller"/>
</dbReference>
<dbReference type="EMBL" id="LK033173">
    <property type="protein sequence ID" value="CDY53174.1"/>
    <property type="molecule type" value="Genomic_DNA"/>
</dbReference>
<dbReference type="PaxDb" id="3708-A0A078IUS7"/>
<dbReference type="PROSITE" id="PS50181">
    <property type="entry name" value="FBOX"/>
    <property type="match status" value="1"/>
</dbReference>
<evidence type="ECO:0000256" key="1">
    <source>
        <dbReference type="SAM" id="MobiDB-lite"/>
    </source>
</evidence>
<dbReference type="OMA" id="SKNKMIW"/>
<dbReference type="SMART" id="SM00256">
    <property type="entry name" value="FBOX"/>
    <property type="match status" value="1"/>
</dbReference>
<name>A0A078IUS7_BRANA</name>
<dbReference type="PANTHER" id="PTHR24414:SF174">
    <property type="entry name" value="BNAA06G40530D PROTEIN"/>
    <property type="match status" value="1"/>
</dbReference>
<dbReference type="PANTHER" id="PTHR24414">
    <property type="entry name" value="F-BOX/KELCH-REPEAT PROTEIN SKIP4"/>
    <property type="match status" value="1"/>
</dbReference>
<proteinExistence type="predicted"/>
<dbReference type="Gene3D" id="2.120.10.80">
    <property type="entry name" value="Kelch-type beta propeller"/>
    <property type="match status" value="1"/>
</dbReference>
<dbReference type="STRING" id="3708.A0A078IUS7"/>
<keyword evidence="4" id="KW-1185">Reference proteome</keyword>
<dbReference type="Pfam" id="PF00646">
    <property type="entry name" value="F-box"/>
    <property type="match status" value="1"/>
</dbReference>
<dbReference type="SUPFAM" id="SSF117281">
    <property type="entry name" value="Kelch motif"/>
    <property type="match status" value="1"/>
</dbReference>
<organism evidence="3 4">
    <name type="scientific">Brassica napus</name>
    <name type="common">Rape</name>
    <dbReference type="NCBI Taxonomy" id="3708"/>
    <lineage>
        <taxon>Eukaryota</taxon>
        <taxon>Viridiplantae</taxon>
        <taxon>Streptophyta</taxon>
        <taxon>Embryophyta</taxon>
        <taxon>Tracheophyta</taxon>
        <taxon>Spermatophyta</taxon>
        <taxon>Magnoliopsida</taxon>
        <taxon>eudicotyledons</taxon>
        <taxon>Gunneridae</taxon>
        <taxon>Pentapetalae</taxon>
        <taxon>rosids</taxon>
        <taxon>malvids</taxon>
        <taxon>Brassicales</taxon>
        <taxon>Brassicaceae</taxon>
        <taxon>Brassiceae</taxon>
        <taxon>Brassica</taxon>
    </lineage>
</organism>
<evidence type="ECO:0000313" key="3">
    <source>
        <dbReference type="EMBL" id="CDY53174.1"/>
    </source>
</evidence>
<reference evidence="3 4" key="1">
    <citation type="journal article" date="2014" name="Science">
        <title>Plant genetics. Early allopolyploid evolution in the post-Neolithic Brassica napus oilseed genome.</title>
        <authorList>
            <person name="Chalhoub B."/>
            <person name="Denoeud F."/>
            <person name="Liu S."/>
            <person name="Parkin I.A."/>
            <person name="Tang H."/>
            <person name="Wang X."/>
            <person name="Chiquet J."/>
            <person name="Belcram H."/>
            <person name="Tong C."/>
            <person name="Samans B."/>
            <person name="Correa M."/>
            <person name="Da Silva C."/>
            <person name="Just J."/>
            <person name="Falentin C."/>
            <person name="Koh C.S."/>
            <person name="Le Clainche I."/>
            <person name="Bernard M."/>
            <person name="Bento P."/>
            <person name="Noel B."/>
            <person name="Labadie K."/>
            <person name="Alberti A."/>
            <person name="Charles M."/>
            <person name="Arnaud D."/>
            <person name="Guo H."/>
            <person name="Daviaud C."/>
            <person name="Alamery S."/>
            <person name="Jabbari K."/>
            <person name="Zhao M."/>
            <person name="Edger P.P."/>
            <person name="Chelaifa H."/>
            <person name="Tack D."/>
            <person name="Lassalle G."/>
            <person name="Mestiri I."/>
            <person name="Schnel N."/>
            <person name="Le Paslier M.C."/>
            <person name="Fan G."/>
            <person name="Renault V."/>
            <person name="Bayer P.E."/>
            <person name="Golicz A.A."/>
            <person name="Manoli S."/>
            <person name="Lee T.H."/>
            <person name="Thi V.H."/>
            <person name="Chalabi S."/>
            <person name="Hu Q."/>
            <person name="Fan C."/>
            <person name="Tollenaere R."/>
            <person name="Lu Y."/>
            <person name="Battail C."/>
            <person name="Shen J."/>
            <person name="Sidebottom C.H."/>
            <person name="Wang X."/>
            <person name="Canaguier A."/>
            <person name="Chauveau A."/>
            <person name="Berard A."/>
            <person name="Deniot G."/>
            <person name="Guan M."/>
            <person name="Liu Z."/>
            <person name="Sun F."/>
            <person name="Lim Y.P."/>
            <person name="Lyons E."/>
            <person name="Town C.D."/>
            <person name="Bancroft I."/>
            <person name="Wang X."/>
            <person name="Meng J."/>
            <person name="Ma J."/>
            <person name="Pires J.C."/>
            <person name="King G.J."/>
            <person name="Brunel D."/>
            <person name="Delourme R."/>
            <person name="Renard M."/>
            <person name="Aury J.M."/>
            <person name="Adams K.L."/>
            <person name="Batley J."/>
            <person name="Snowdon R.J."/>
            <person name="Tost J."/>
            <person name="Edwards D."/>
            <person name="Zhou Y."/>
            <person name="Hua W."/>
            <person name="Sharpe A.G."/>
            <person name="Paterson A.H."/>
            <person name="Guan C."/>
            <person name="Wincker P."/>
        </authorList>
    </citation>
    <scope>NUCLEOTIDE SEQUENCE [LARGE SCALE GENOMIC DNA]</scope>
    <source>
        <strain evidence="4">cv. Darmor-bzh</strain>
    </source>
</reference>